<dbReference type="Proteomes" id="UP000814243">
    <property type="component" value="Unassembled WGS sequence"/>
</dbReference>
<evidence type="ECO:0000256" key="8">
    <source>
        <dbReference type="ARBA" id="ARBA00023136"/>
    </source>
</evidence>
<feature type="transmembrane region" description="Helical" evidence="10">
    <location>
        <begin position="28"/>
        <end position="53"/>
    </location>
</feature>
<feature type="transmembrane region" description="Helical" evidence="10">
    <location>
        <begin position="185"/>
        <end position="212"/>
    </location>
</feature>
<feature type="transmembrane region" description="Helical" evidence="10">
    <location>
        <begin position="218"/>
        <end position="239"/>
    </location>
</feature>
<keyword evidence="6" id="KW-0915">Sodium</keyword>
<keyword evidence="9" id="KW-0739">Sodium transport</keyword>
<feature type="domain" description="Cation/H+ exchanger transmembrane" evidence="11">
    <location>
        <begin position="43"/>
        <end position="351"/>
    </location>
</feature>
<dbReference type="Pfam" id="PF00999">
    <property type="entry name" value="Na_H_Exchanger"/>
    <property type="match status" value="1"/>
</dbReference>
<dbReference type="PANTHER" id="PTHR10110">
    <property type="entry name" value="SODIUM/HYDROGEN EXCHANGER"/>
    <property type="match status" value="1"/>
</dbReference>
<keyword evidence="2" id="KW-0813">Transport</keyword>
<evidence type="ECO:0000256" key="5">
    <source>
        <dbReference type="ARBA" id="ARBA00022989"/>
    </source>
</evidence>
<comment type="caution">
    <text evidence="12">The sequence shown here is derived from an EMBL/GenBank/DDBJ whole genome shotgun (WGS) entry which is preliminary data.</text>
</comment>
<evidence type="ECO:0000256" key="4">
    <source>
        <dbReference type="ARBA" id="ARBA00022692"/>
    </source>
</evidence>
<organism evidence="12 13">
    <name type="scientific">Spodoptera exigua</name>
    <name type="common">Beet armyworm</name>
    <name type="synonym">Noctua fulgens</name>
    <dbReference type="NCBI Taxonomy" id="7107"/>
    <lineage>
        <taxon>Eukaryota</taxon>
        <taxon>Metazoa</taxon>
        <taxon>Ecdysozoa</taxon>
        <taxon>Arthropoda</taxon>
        <taxon>Hexapoda</taxon>
        <taxon>Insecta</taxon>
        <taxon>Pterygota</taxon>
        <taxon>Neoptera</taxon>
        <taxon>Endopterygota</taxon>
        <taxon>Lepidoptera</taxon>
        <taxon>Glossata</taxon>
        <taxon>Ditrysia</taxon>
        <taxon>Noctuoidea</taxon>
        <taxon>Noctuidae</taxon>
        <taxon>Amphipyrinae</taxon>
        <taxon>Spodoptera</taxon>
    </lineage>
</organism>
<evidence type="ECO:0000256" key="10">
    <source>
        <dbReference type="SAM" id="Phobius"/>
    </source>
</evidence>
<sequence>MELNVSSEEIFNTSDETIYLSDPRRPTLAYPISLGYLFIFLTLLTGVIVRAIMLRIGMCIPYRVVMFSLGGLAGYCANRYPSVKPIVQICFMDVNILLIGFLPVMIFRTSYSVDAHSFVKSIPQILLVGVPGALLTALMVAFMAFYLIESSWDFATAFLFGITCSPIYPLEVVKQLKTMSKGKYIGVLLLGEGLLGDVTVMIEFTAVFGYISYAMTEASQITIFLIRYAGGGILLGIVLGKITDTLLSITYNDLLCAVTVTVAGSYLTFYIGEKFLYVSGLLATVITGVLVSNKKSTIAGDVEQVLSTFWSILAHAANTLVFTIVGVVIFERVSDVLSVRQMALIFVTYTTVYCSR</sequence>
<keyword evidence="4 10" id="KW-0812">Transmembrane</keyword>
<dbReference type="InterPro" id="IPR018422">
    <property type="entry name" value="Cation/H_exchanger_CPA1"/>
</dbReference>
<keyword evidence="5 10" id="KW-1133">Transmembrane helix</keyword>
<gene>
    <name evidence="12" type="ORF">HF086_008535</name>
</gene>
<evidence type="ECO:0000313" key="12">
    <source>
        <dbReference type="EMBL" id="KAH9629086.1"/>
    </source>
</evidence>
<feature type="transmembrane region" description="Helical" evidence="10">
    <location>
        <begin position="60"/>
        <end position="80"/>
    </location>
</feature>
<evidence type="ECO:0000256" key="3">
    <source>
        <dbReference type="ARBA" id="ARBA00022475"/>
    </source>
</evidence>
<feature type="transmembrane region" description="Helical" evidence="10">
    <location>
        <begin position="86"/>
        <end position="104"/>
    </location>
</feature>
<dbReference type="GO" id="GO:0005886">
    <property type="term" value="C:plasma membrane"/>
    <property type="evidence" value="ECO:0007669"/>
    <property type="project" value="UniProtKB-SubCell"/>
</dbReference>
<evidence type="ECO:0000256" key="6">
    <source>
        <dbReference type="ARBA" id="ARBA00023053"/>
    </source>
</evidence>
<evidence type="ECO:0000256" key="7">
    <source>
        <dbReference type="ARBA" id="ARBA00023065"/>
    </source>
</evidence>
<feature type="transmembrane region" description="Helical" evidence="10">
    <location>
        <begin position="305"/>
        <end position="330"/>
    </location>
</feature>
<feature type="transmembrane region" description="Helical" evidence="10">
    <location>
        <begin position="275"/>
        <end position="293"/>
    </location>
</feature>
<dbReference type="GO" id="GO:0015386">
    <property type="term" value="F:potassium:proton antiporter activity"/>
    <property type="evidence" value="ECO:0007669"/>
    <property type="project" value="TreeGrafter"/>
</dbReference>
<evidence type="ECO:0000256" key="2">
    <source>
        <dbReference type="ARBA" id="ARBA00022448"/>
    </source>
</evidence>
<name>A0A922S8P0_SPOEX</name>
<feature type="transmembrane region" description="Helical" evidence="10">
    <location>
        <begin position="251"/>
        <end position="269"/>
    </location>
</feature>
<dbReference type="GO" id="GO:0098719">
    <property type="term" value="P:sodium ion import across plasma membrane"/>
    <property type="evidence" value="ECO:0007669"/>
    <property type="project" value="TreeGrafter"/>
</dbReference>
<feature type="transmembrane region" description="Helical" evidence="10">
    <location>
        <begin position="125"/>
        <end position="148"/>
    </location>
</feature>
<proteinExistence type="predicted"/>
<feature type="transmembrane region" description="Helical" evidence="10">
    <location>
        <begin position="154"/>
        <end position="173"/>
    </location>
</feature>
<evidence type="ECO:0000256" key="1">
    <source>
        <dbReference type="ARBA" id="ARBA00004651"/>
    </source>
</evidence>
<keyword evidence="7" id="KW-0406">Ion transport</keyword>
<evidence type="ECO:0000313" key="13">
    <source>
        <dbReference type="Proteomes" id="UP000814243"/>
    </source>
</evidence>
<dbReference type="GO" id="GO:0015385">
    <property type="term" value="F:sodium:proton antiporter activity"/>
    <property type="evidence" value="ECO:0007669"/>
    <property type="project" value="InterPro"/>
</dbReference>
<protein>
    <recommendedName>
        <fullName evidence="11">Cation/H+ exchanger transmembrane domain-containing protein</fullName>
    </recommendedName>
</protein>
<dbReference type="PANTHER" id="PTHR10110:SF86">
    <property type="entry name" value="SODIUM_HYDROGEN EXCHANGER 7"/>
    <property type="match status" value="1"/>
</dbReference>
<comment type="subcellular location">
    <subcellularLocation>
        <location evidence="1">Cell membrane</location>
        <topology evidence="1">Multi-pass membrane protein</topology>
    </subcellularLocation>
</comment>
<reference evidence="12" key="1">
    <citation type="journal article" date="2021" name="G3 (Bethesda)">
        <title>Genome and transcriptome analysis of the beet armyworm Spodoptera exigua reveals targets for pest control. .</title>
        <authorList>
            <person name="Simon S."/>
            <person name="Breeschoten T."/>
            <person name="Jansen H.J."/>
            <person name="Dirks R.P."/>
            <person name="Schranz M.E."/>
            <person name="Ros V.I.D."/>
        </authorList>
    </citation>
    <scope>NUCLEOTIDE SEQUENCE</scope>
    <source>
        <strain evidence="12">TB_SE_WUR_2020</strain>
    </source>
</reference>
<keyword evidence="8 10" id="KW-0472">Membrane</keyword>
<keyword evidence="3" id="KW-1003">Cell membrane</keyword>
<accession>A0A922S8P0</accession>
<feature type="transmembrane region" description="Helical" evidence="10">
    <location>
        <begin position="336"/>
        <end position="354"/>
    </location>
</feature>
<dbReference type="AlphaFoldDB" id="A0A922S8P0"/>
<evidence type="ECO:0000259" key="11">
    <source>
        <dbReference type="Pfam" id="PF00999"/>
    </source>
</evidence>
<dbReference type="GO" id="GO:0051453">
    <property type="term" value="P:regulation of intracellular pH"/>
    <property type="evidence" value="ECO:0007669"/>
    <property type="project" value="TreeGrafter"/>
</dbReference>
<dbReference type="InterPro" id="IPR006153">
    <property type="entry name" value="Cation/H_exchanger_TM"/>
</dbReference>
<dbReference type="EMBL" id="JACEFF010000877">
    <property type="protein sequence ID" value="KAH9629086.1"/>
    <property type="molecule type" value="Genomic_DNA"/>
</dbReference>
<evidence type="ECO:0000256" key="9">
    <source>
        <dbReference type="ARBA" id="ARBA00023201"/>
    </source>
</evidence>